<dbReference type="EMBL" id="CAJOAY010023916">
    <property type="protein sequence ID" value="CAF4370199.1"/>
    <property type="molecule type" value="Genomic_DNA"/>
</dbReference>
<evidence type="ECO:0000313" key="1">
    <source>
        <dbReference type="EMBL" id="CAF4370199.1"/>
    </source>
</evidence>
<reference evidence="1" key="1">
    <citation type="submission" date="2021-02" db="EMBL/GenBank/DDBJ databases">
        <authorList>
            <person name="Nowell W R."/>
        </authorList>
    </citation>
    <scope>NUCLEOTIDE SEQUENCE</scope>
</reference>
<evidence type="ECO:0000313" key="2">
    <source>
        <dbReference type="Proteomes" id="UP000663881"/>
    </source>
</evidence>
<accession>A0A820M8B7</accession>
<protein>
    <submittedName>
        <fullName evidence="1">Uncharacterized protein</fullName>
    </submittedName>
</protein>
<name>A0A820M8B7_9BILA</name>
<comment type="caution">
    <text evidence="1">The sequence shown here is derived from an EMBL/GenBank/DDBJ whole genome shotgun (WGS) entry which is preliminary data.</text>
</comment>
<feature type="non-terminal residue" evidence="1">
    <location>
        <position position="1"/>
    </location>
</feature>
<gene>
    <name evidence="1" type="ORF">OKA104_LOCUS49794</name>
</gene>
<dbReference type="AlphaFoldDB" id="A0A820M8B7"/>
<dbReference type="Proteomes" id="UP000663881">
    <property type="component" value="Unassembled WGS sequence"/>
</dbReference>
<organism evidence="1 2">
    <name type="scientific">Adineta steineri</name>
    <dbReference type="NCBI Taxonomy" id="433720"/>
    <lineage>
        <taxon>Eukaryota</taxon>
        <taxon>Metazoa</taxon>
        <taxon>Spiralia</taxon>
        <taxon>Gnathifera</taxon>
        <taxon>Rotifera</taxon>
        <taxon>Eurotatoria</taxon>
        <taxon>Bdelloidea</taxon>
        <taxon>Adinetida</taxon>
        <taxon>Adinetidae</taxon>
        <taxon>Adineta</taxon>
    </lineage>
</organism>
<sequence length="96" mass="10800">NEEEKRLYARQISECEQIISTLVNDSVKNRNEAEELKLEVAKWRVAEAAAREKLLSITQLNQSIAVSTAAQHAQHNLAQSSPRTISPPPVKFISLY</sequence>
<proteinExistence type="predicted"/>